<gene>
    <name evidence="2" type="ORF">SAMN05216252_101636</name>
</gene>
<dbReference type="SUPFAM" id="SSF55718">
    <property type="entry name" value="SCP-like"/>
    <property type="match status" value="1"/>
</dbReference>
<dbReference type="GO" id="GO:0016853">
    <property type="term" value="F:isomerase activity"/>
    <property type="evidence" value="ECO:0007669"/>
    <property type="project" value="UniProtKB-KW"/>
</dbReference>
<dbReference type="AlphaFoldDB" id="A0A238ZXJ0"/>
<dbReference type="GO" id="GO:0046872">
    <property type="term" value="F:metal ion binding"/>
    <property type="evidence" value="ECO:0007669"/>
    <property type="project" value="InterPro"/>
</dbReference>
<keyword evidence="3" id="KW-1185">Reference proteome</keyword>
<dbReference type="InterPro" id="IPR034660">
    <property type="entry name" value="DinB/YfiT-like"/>
</dbReference>
<dbReference type="NCBIfam" id="TIGR03083">
    <property type="entry name" value="maleylpyruvate isomerase family mycothiol-dependent enzyme"/>
    <property type="match status" value="1"/>
</dbReference>
<accession>A0A238ZXJ0</accession>
<dbReference type="Gene3D" id="1.20.120.450">
    <property type="entry name" value="dinb family like domain"/>
    <property type="match status" value="1"/>
</dbReference>
<dbReference type="EMBL" id="FZOF01000001">
    <property type="protein sequence ID" value="SNR87989.1"/>
    <property type="molecule type" value="Genomic_DNA"/>
</dbReference>
<sequence>MSVQRPDPDHDAAELHEATERLIETIAAMPPASVAEPSRLPGWTRGHVLAHLARNADSLVNLMIWARTGEETPQYESGDRRNKDIEEGAGRALAEHLDDLRISADRLALAIEELPPQNWAAQVVMRSGRVIAAAEIPYVRLMEIYFHHVDLGLEYTCAHLPEDFATRELGAIIDDLSGHEGVAAVRIHDTGSGEKWVIGAANEPELTVGGPRHALLAWVSGRSGGEDLTAHPDVPLPVLPPLG</sequence>
<keyword evidence="2" id="KW-0670">Pyruvate</keyword>
<dbReference type="InterPro" id="IPR024344">
    <property type="entry name" value="MDMPI_metal-binding"/>
</dbReference>
<dbReference type="Proteomes" id="UP000198280">
    <property type="component" value="Unassembled WGS sequence"/>
</dbReference>
<organism evidence="2 3">
    <name type="scientific">Actinacidiphila glaucinigra</name>
    <dbReference type="NCBI Taxonomy" id="235986"/>
    <lineage>
        <taxon>Bacteria</taxon>
        <taxon>Bacillati</taxon>
        <taxon>Actinomycetota</taxon>
        <taxon>Actinomycetes</taxon>
        <taxon>Kitasatosporales</taxon>
        <taxon>Streptomycetaceae</taxon>
        <taxon>Actinacidiphila</taxon>
    </lineage>
</organism>
<reference evidence="2 3" key="1">
    <citation type="submission" date="2017-06" db="EMBL/GenBank/DDBJ databases">
        <authorList>
            <person name="Kim H.J."/>
            <person name="Triplett B.A."/>
        </authorList>
    </citation>
    <scope>NUCLEOTIDE SEQUENCE [LARGE SCALE GENOMIC DNA]</scope>
    <source>
        <strain evidence="2 3">CGMCC 4.1858</strain>
    </source>
</reference>
<evidence type="ECO:0000259" key="1">
    <source>
        <dbReference type="Pfam" id="PF11716"/>
    </source>
</evidence>
<dbReference type="Pfam" id="PF11716">
    <property type="entry name" value="MDMPI_N"/>
    <property type="match status" value="1"/>
</dbReference>
<dbReference type="Gene3D" id="3.30.1050.20">
    <property type="match status" value="1"/>
</dbReference>
<evidence type="ECO:0000313" key="3">
    <source>
        <dbReference type="Proteomes" id="UP000198280"/>
    </source>
</evidence>
<dbReference type="OrthoDB" id="5118203at2"/>
<keyword evidence="2" id="KW-0413">Isomerase</keyword>
<feature type="domain" description="Mycothiol-dependent maleylpyruvate isomerase metal-binding" evidence="1">
    <location>
        <begin position="15"/>
        <end position="151"/>
    </location>
</feature>
<evidence type="ECO:0000313" key="2">
    <source>
        <dbReference type="EMBL" id="SNR87989.1"/>
    </source>
</evidence>
<protein>
    <submittedName>
        <fullName evidence="2">Maleylpyruvate isomerase</fullName>
    </submittedName>
</protein>
<dbReference type="InterPro" id="IPR036527">
    <property type="entry name" value="SCP2_sterol-bd_dom_sf"/>
</dbReference>
<name>A0A238ZXJ0_9ACTN</name>
<dbReference type="InterPro" id="IPR017517">
    <property type="entry name" value="Maleyloyr_isom"/>
</dbReference>
<dbReference type="RefSeq" id="WP_089222006.1">
    <property type="nucleotide sequence ID" value="NZ_FZOF01000001.1"/>
</dbReference>
<proteinExistence type="predicted"/>
<dbReference type="SUPFAM" id="SSF109854">
    <property type="entry name" value="DinB/YfiT-like putative metalloenzymes"/>
    <property type="match status" value="1"/>
</dbReference>